<dbReference type="Pfam" id="PF00582">
    <property type="entry name" value="Usp"/>
    <property type="match status" value="2"/>
</dbReference>
<dbReference type="EMBL" id="VIKS01000008">
    <property type="protein sequence ID" value="TQV87397.1"/>
    <property type="molecule type" value="Genomic_DNA"/>
</dbReference>
<proteinExistence type="inferred from homology"/>
<evidence type="ECO:0000256" key="3">
    <source>
        <dbReference type="ARBA" id="ARBA00022490"/>
    </source>
</evidence>
<comment type="subcellular location">
    <subcellularLocation>
        <location evidence="1">Cytoplasm</location>
    </subcellularLocation>
</comment>
<evidence type="ECO:0000313" key="6">
    <source>
        <dbReference type="EMBL" id="TQV87397.1"/>
    </source>
</evidence>
<protein>
    <submittedName>
        <fullName evidence="6">Universal stress protein</fullName>
    </submittedName>
</protein>
<comment type="function">
    <text evidence="4">Required for resistance to DNA-damaging agents.</text>
</comment>
<evidence type="ECO:0000256" key="4">
    <source>
        <dbReference type="ARBA" id="ARBA00037131"/>
    </source>
</evidence>
<dbReference type="PANTHER" id="PTHR47892">
    <property type="entry name" value="UNIVERSAL STRESS PROTEIN E"/>
    <property type="match status" value="1"/>
</dbReference>
<dbReference type="GO" id="GO:0005737">
    <property type="term" value="C:cytoplasm"/>
    <property type="evidence" value="ECO:0007669"/>
    <property type="project" value="UniProtKB-SubCell"/>
</dbReference>
<reference evidence="6 7" key="1">
    <citation type="submission" date="2019-07" db="EMBL/GenBank/DDBJ databases">
        <title>Draft genome for Aliikangiella sp. M105.</title>
        <authorList>
            <person name="Wang G."/>
        </authorList>
    </citation>
    <scope>NUCLEOTIDE SEQUENCE [LARGE SCALE GENOMIC DNA]</scope>
    <source>
        <strain evidence="6 7">M105</strain>
    </source>
</reference>
<feature type="domain" description="UspA" evidence="5">
    <location>
        <begin position="5"/>
        <end position="145"/>
    </location>
</feature>
<evidence type="ECO:0000256" key="2">
    <source>
        <dbReference type="ARBA" id="ARBA00008791"/>
    </source>
</evidence>
<accession>A0A545UD54</accession>
<gene>
    <name evidence="6" type="ORF">FLL46_13205</name>
</gene>
<dbReference type="InterPro" id="IPR006016">
    <property type="entry name" value="UspA"/>
</dbReference>
<dbReference type="PANTHER" id="PTHR47892:SF1">
    <property type="entry name" value="UNIVERSAL STRESS PROTEIN E"/>
    <property type="match status" value="1"/>
</dbReference>
<sequence>MQSINRILVCLDPDREQQPALQKAIYLAKIYQAEIDLLLVVYKRSLVNNLFFSSEQFELAKQGYVRSQKKWVNGYLKEVEKADISCRSEVIWHKPLYEAVLQKAEEMKADLVIKSTHEHPTINKVFFTPNDWQLLKSCPVPLILAKAETSSQYNKVLCAIDPSHAHGKPETLDPKILQTGKDVCKVLDSDCHVTHCYDPISFQLWSDIGLGMGVGMGPTDFAMGEENYDSYLQQLKKNQEEKFDKTVREFQFDKEQLHLVEGYPETLLPELVKQMKIDLLVLGTTYHSGLVGSTAEKILDNINCDVLSVQIAKS</sequence>
<name>A0A545UD54_9GAMM</name>
<keyword evidence="3" id="KW-0963">Cytoplasm</keyword>
<feature type="domain" description="UspA" evidence="5">
    <location>
        <begin position="222"/>
        <end position="309"/>
    </location>
</feature>
<dbReference type="RefSeq" id="WP_142894096.1">
    <property type="nucleotide sequence ID" value="NZ_ML660164.1"/>
</dbReference>
<organism evidence="6 7">
    <name type="scientific">Aliikangiella coralliicola</name>
    <dbReference type="NCBI Taxonomy" id="2592383"/>
    <lineage>
        <taxon>Bacteria</taxon>
        <taxon>Pseudomonadati</taxon>
        <taxon>Pseudomonadota</taxon>
        <taxon>Gammaproteobacteria</taxon>
        <taxon>Oceanospirillales</taxon>
        <taxon>Pleioneaceae</taxon>
        <taxon>Aliikangiella</taxon>
    </lineage>
</organism>
<evidence type="ECO:0000259" key="5">
    <source>
        <dbReference type="Pfam" id="PF00582"/>
    </source>
</evidence>
<dbReference type="AlphaFoldDB" id="A0A545UD54"/>
<evidence type="ECO:0000313" key="7">
    <source>
        <dbReference type="Proteomes" id="UP000315439"/>
    </source>
</evidence>
<comment type="caution">
    <text evidence="6">The sequence shown here is derived from an EMBL/GenBank/DDBJ whole genome shotgun (WGS) entry which is preliminary data.</text>
</comment>
<dbReference type="Gene3D" id="3.40.50.12370">
    <property type="match status" value="1"/>
</dbReference>
<dbReference type="Proteomes" id="UP000315439">
    <property type="component" value="Unassembled WGS sequence"/>
</dbReference>
<dbReference type="SUPFAM" id="SSF52402">
    <property type="entry name" value="Adenine nucleotide alpha hydrolases-like"/>
    <property type="match status" value="2"/>
</dbReference>
<keyword evidence="7" id="KW-1185">Reference proteome</keyword>
<dbReference type="OrthoDB" id="239260at2"/>
<evidence type="ECO:0000256" key="1">
    <source>
        <dbReference type="ARBA" id="ARBA00004496"/>
    </source>
</evidence>
<comment type="similarity">
    <text evidence="2">Belongs to the universal stress protein A family.</text>
</comment>